<evidence type="ECO:0000259" key="7">
    <source>
        <dbReference type="Pfam" id="PF16158"/>
    </source>
</evidence>
<dbReference type="OrthoDB" id="661148at2759"/>
<keyword evidence="2" id="KW-0479">Metal-binding</keyword>
<keyword evidence="5" id="KW-0968">Cytoplasmic vesicle</keyword>
<dbReference type="FunFam" id="2.60.40.10:FF:000199">
    <property type="entry name" value="next to BRCA1 gene 1 protein-like"/>
    <property type="match status" value="1"/>
</dbReference>
<dbReference type="PANTHER" id="PTHR20930">
    <property type="entry name" value="OVARIAN CARCINOMA ANTIGEN CA125-RELATED"/>
    <property type="match status" value="1"/>
</dbReference>
<dbReference type="InterPro" id="IPR032350">
    <property type="entry name" value="Nbr1_FW"/>
</dbReference>
<evidence type="ECO:0000256" key="5">
    <source>
        <dbReference type="ARBA" id="ARBA00023329"/>
    </source>
</evidence>
<dbReference type="Proteomes" id="UP000759131">
    <property type="component" value="Unassembled WGS sequence"/>
</dbReference>
<feature type="domain" description="Nbr1 FW" evidence="7">
    <location>
        <begin position="116"/>
        <end position="213"/>
    </location>
</feature>
<evidence type="ECO:0000313" key="8">
    <source>
        <dbReference type="EMBL" id="CAD7634559.1"/>
    </source>
</evidence>
<keyword evidence="3" id="KW-0863">Zinc-finger</keyword>
<dbReference type="GO" id="GO:0043130">
    <property type="term" value="F:ubiquitin binding"/>
    <property type="evidence" value="ECO:0007669"/>
    <property type="project" value="TreeGrafter"/>
</dbReference>
<dbReference type="Pfam" id="PF14555">
    <property type="entry name" value="UBA_4"/>
    <property type="match status" value="1"/>
</dbReference>
<dbReference type="CDD" id="cd14349">
    <property type="entry name" value="UBA_CF106"/>
    <property type="match status" value="1"/>
</dbReference>
<accession>A0A7R9L460</accession>
<dbReference type="PANTHER" id="PTHR20930:SF0">
    <property type="entry name" value="PROTEIN ILRUN"/>
    <property type="match status" value="1"/>
</dbReference>
<protein>
    <recommendedName>
        <fullName evidence="7">Nbr1 FW domain-containing protein</fullName>
    </recommendedName>
</protein>
<dbReference type="GO" id="GO:0016236">
    <property type="term" value="P:macroautophagy"/>
    <property type="evidence" value="ECO:0007669"/>
    <property type="project" value="TreeGrafter"/>
</dbReference>
<evidence type="ECO:0000256" key="1">
    <source>
        <dbReference type="ARBA" id="ARBA00004419"/>
    </source>
</evidence>
<gene>
    <name evidence="8" type="ORF">OSB1V03_LOCUS14955</name>
</gene>
<feature type="compositionally biased region" description="Polar residues" evidence="6">
    <location>
        <begin position="313"/>
        <end position="327"/>
    </location>
</feature>
<sequence>MDMDLSGGDCGGGDQQQQQQQQPPPGAGGGGGQQPDLTAELLQRFSCMNTTDRDVLVNQLKLLLGEHVTDDSAHFWLDMNNWNLQAAICSYFDYEQPEGMARVGAGWSMKLVNDVTIGEGEEVPPNANFTKTWRIANSGTEPWPIGCHLRFMAGDQMCHSERVLVDPLGPGDQTDISVDMISPQKSGSYTSQWRMSTPTGQYFGEIIWVIISVSEGGLLEVTQQMSRFNELGAASPPSAGHMMVGGLGVGPGGASAAGGGPMGAVPAIHVNPFATNQLQTHLGQHNTTRLHFDTHFNTNNNNNNNNNNSNQNTDHSMPNSDHQSGWG</sequence>
<evidence type="ECO:0000256" key="4">
    <source>
        <dbReference type="ARBA" id="ARBA00022833"/>
    </source>
</evidence>
<dbReference type="EMBL" id="OC869456">
    <property type="protein sequence ID" value="CAD7634559.1"/>
    <property type="molecule type" value="Genomic_DNA"/>
</dbReference>
<dbReference type="Gene3D" id="1.10.8.10">
    <property type="entry name" value="DNA helicase RuvA subunit, C-terminal domain"/>
    <property type="match status" value="1"/>
</dbReference>
<feature type="region of interest" description="Disordered" evidence="6">
    <location>
        <begin position="1"/>
        <end position="36"/>
    </location>
</feature>
<organism evidence="8">
    <name type="scientific">Medioppia subpectinata</name>
    <dbReference type="NCBI Taxonomy" id="1979941"/>
    <lineage>
        <taxon>Eukaryota</taxon>
        <taxon>Metazoa</taxon>
        <taxon>Ecdysozoa</taxon>
        <taxon>Arthropoda</taxon>
        <taxon>Chelicerata</taxon>
        <taxon>Arachnida</taxon>
        <taxon>Acari</taxon>
        <taxon>Acariformes</taxon>
        <taxon>Sarcoptiformes</taxon>
        <taxon>Oribatida</taxon>
        <taxon>Brachypylina</taxon>
        <taxon>Oppioidea</taxon>
        <taxon>Oppiidae</taxon>
        <taxon>Medioppia</taxon>
    </lineage>
</organism>
<evidence type="ECO:0000313" key="9">
    <source>
        <dbReference type="Proteomes" id="UP000759131"/>
    </source>
</evidence>
<feature type="compositionally biased region" description="Low complexity" evidence="6">
    <location>
        <begin position="297"/>
        <end position="312"/>
    </location>
</feature>
<dbReference type="GO" id="GO:0031410">
    <property type="term" value="C:cytoplasmic vesicle"/>
    <property type="evidence" value="ECO:0007669"/>
    <property type="project" value="UniProtKB-KW"/>
</dbReference>
<dbReference type="GO" id="GO:0008270">
    <property type="term" value="F:zinc ion binding"/>
    <property type="evidence" value="ECO:0007669"/>
    <property type="project" value="UniProtKB-KW"/>
</dbReference>
<dbReference type="InterPro" id="IPR013783">
    <property type="entry name" value="Ig-like_fold"/>
</dbReference>
<proteinExistence type="predicted"/>
<evidence type="ECO:0000256" key="2">
    <source>
        <dbReference type="ARBA" id="ARBA00022723"/>
    </source>
</evidence>
<keyword evidence="9" id="KW-1185">Reference proteome</keyword>
<dbReference type="AlphaFoldDB" id="A0A7R9L460"/>
<dbReference type="GO" id="GO:0000407">
    <property type="term" value="C:phagophore assembly site"/>
    <property type="evidence" value="ECO:0007669"/>
    <property type="project" value="TreeGrafter"/>
</dbReference>
<dbReference type="EMBL" id="CAJPIZ010014881">
    <property type="protein sequence ID" value="CAG2114989.1"/>
    <property type="molecule type" value="Genomic_DNA"/>
</dbReference>
<dbReference type="CDD" id="cd14947">
    <property type="entry name" value="NBR1_like"/>
    <property type="match status" value="1"/>
</dbReference>
<evidence type="ECO:0000256" key="6">
    <source>
        <dbReference type="SAM" id="MobiDB-lite"/>
    </source>
</evidence>
<evidence type="ECO:0000256" key="3">
    <source>
        <dbReference type="ARBA" id="ARBA00022771"/>
    </source>
</evidence>
<feature type="region of interest" description="Disordered" evidence="6">
    <location>
        <begin position="292"/>
        <end position="327"/>
    </location>
</feature>
<reference evidence="8" key="1">
    <citation type="submission" date="2020-11" db="EMBL/GenBank/DDBJ databases">
        <authorList>
            <person name="Tran Van P."/>
        </authorList>
    </citation>
    <scope>NUCLEOTIDE SEQUENCE</scope>
</reference>
<comment type="subcellular location">
    <subcellularLocation>
        <location evidence="1">Cytoplasmic vesicle</location>
        <location evidence="1">Autophagosome</location>
    </subcellularLocation>
</comment>
<dbReference type="GO" id="GO:0005776">
    <property type="term" value="C:autophagosome"/>
    <property type="evidence" value="ECO:0007669"/>
    <property type="project" value="UniProtKB-SubCell"/>
</dbReference>
<name>A0A7R9L460_9ACAR</name>
<dbReference type="Pfam" id="PF16158">
    <property type="entry name" value="N_BRCA1_IG"/>
    <property type="match status" value="1"/>
</dbReference>
<dbReference type="InterPro" id="IPR039517">
    <property type="entry name" value="C6orf106_UBA-like"/>
</dbReference>
<keyword evidence="4" id="KW-0862">Zinc</keyword>
<dbReference type="Gene3D" id="2.60.40.10">
    <property type="entry name" value="Immunoglobulins"/>
    <property type="match status" value="1"/>
</dbReference>